<dbReference type="AlphaFoldDB" id="A0A4P2Q2D9"/>
<organism evidence="2 3">
    <name type="scientific">Sorangium cellulosum</name>
    <name type="common">Polyangium cellulosum</name>
    <dbReference type="NCBI Taxonomy" id="56"/>
    <lineage>
        <taxon>Bacteria</taxon>
        <taxon>Pseudomonadati</taxon>
        <taxon>Myxococcota</taxon>
        <taxon>Polyangia</taxon>
        <taxon>Polyangiales</taxon>
        <taxon>Polyangiaceae</taxon>
        <taxon>Sorangium</taxon>
    </lineage>
</organism>
<reference evidence="2 3" key="1">
    <citation type="submission" date="2015-09" db="EMBL/GenBank/DDBJ databases">
        <title>Sorangium comparison.</title>
        <authorList>
            <person name="Zaburannyi N."/>
            <person name="Bunk B."/>
            <person name="Overmann J."/>
            <person name="Mueller R."/>
        </authorList>
    </citation>
    <scope>NUCLEOTIDE SEQUENCE [LARGE SCALE GENOMIC DNA]</scope>
    <source>
        <strain evidence="2 3">So ceGT47</strain>
    </source>
</reference>
<evidence type="ECO:0000313" key="3">
    <source>
        <dbReference type="Proteomes" id="UP000295781"/>
    </source>
</evidence>
<proteinExistence type="predicted"/>
<evidence type="ECO:0000256" key="1">
    <source>
        <dbReference type="SAM" id="MobiDB-lite"/>
    </source>
</evidence>
<dbReference type="RefSeq" id="WP_242516347.1">
    <property type="nucleotide sequence ID" value="NZ_CP012670.1"/>
</dbReference>
<gene>
    <name evidence="2" type="ORF">SOCEGT47_039350</name>
</gene>
<evidence type="ECO:0000313" key="2">
    <source>
        <dbReference type="EMBL" id="AUX23410.1"/>
    </source>
</evidence>
<name>A0A4P2Q2D9_SORCE</name>
<dbReference type="InterPro" id="IPR011990">
    <property type="entry name" value="TPR-like_helical_dom_sf"/>
</dbReference>
<dbReference type="EMBL" id="CP012670">
    <property type="protein sequence ID" value="AUX23410.1"/>
    <property type="molecule type" value="Genomic_DNA"/>
</dbReference>
<dbReference type="SMART" id="SM00028">
    <property type="entry name" value="TPR"/>
    <property type="match status" value="3"/>
</dbReference>
<dbReference type="SUPFAM" id="SSF48452">
    <property type="entry name" value="TPR-like"/>
    <property type="match status" value="1"/>
</dbReference>
<protein>
    <submittedName>
        <fullName evidence="2">Uncharacterized protein</fullName>
    </submittedName>
</protein>
<dbReference type="InterPro" id="IPR019734">
    <property type="entry name" value="TPR_rpt"/>
</dbReference>
<feature type="compositionally biased region" description="Low complexity" evidence="1">
    <location>
        <begin position="202"/>
        <end position="217"/>
    </location>
</feature>
<dbReference type="Gene3D" id="1.25.40.10">
    <property type="entry name" value="Tetratricopeptide repeat domain"/>
    <property type="match status" value="1"/>
</dbReference>
<dbReference type="Proteomes" id="UP000295781">
    <property type="component" value="Chromosome"/>
</dbReference>
<feature type="region of interest" description="Disordered" evidence="1">
    <location>
        <begin position="202"/>
        <end position="225"/>
    </location>
</feature>
<accession>A0A4P2Q2D9</accession>
<sequence length="225" mass="23331">MALLHGAAVARAEEVGWATSQAAELTRQGEARALAGQADVALSRYLEALRFDATYGPAYLGLGALYERAGDPREAERTYSVGLDHVRGFVEGYRARAALRARAGRRAEALADLEAAVALRGDDAALLQELAAAYVAASALPAALGVTRRLAALAARTGDGALVARATTQARALSALIDEADPVRAGGRDRGPVRRAIARYAASPAAARTRGGAPAGRAPREPVRP</sequence>